<proteinExistence type="predicted"/>
<dbReference type="Proteomes" id="UP000664288">
    <property type="component" value="Unassembled WGS sequence"/>
</dbReference>
<reference evidence="2 3" key="1">
    <citation type="submission" date="2021-03" db="EMBL/GenBank/DDBJ databases">
        <title>Whole genome sequence of Jiella sp. MQZ13P-4.</title>
        <authorList>
            <person name="Tuo L."/>
        </authorList>
    </citation>
    <scope>NUCLEOTIDE SEQUENCE [LARGE SCALE GENOMIC DNA]</scope>
    <source>
        <strain evidence="2 3">MQZ13P-4</strain>
    </source>
</reference>
<evidence type="ECO:0000313" key="2">
    <source>
        <dbReference type="EMBL" id="MBO0902042.1"/>
    </source>
</evidence>
<dbReference type="EMBL" id="JAFMPY010000001">
    <property type="protein sequence ID" value="MBO0902042.1"/>
    <property type="molecule type" value="Genomic_DNA"/>
</dbReference>
<sequence length="291" mass="31455">MQSLSFALFCGAALLVPAAASAGPAECLVEAEGQTIFDGRCDFKGTDKDGSFEISGAGLTGSVMVDPGAATGIAFYENRTGRGKNGSWRLGDVDRDGACWKNQYGRICAWTLGTRPGQGGRRAADPVRATPVRQAGERVGERYRFPYARLGEWEVARYTFDPAGRKLDHCSAIKMTGSEEGLRVVSNLENTAYGFSGYATAASPAPLAVAWWFDNDPRPVHYQTAMTVDRDPEGFDWRMLFETNDEPGSADSVMNSNVVHYAYVVDGQDHVESFSLAGSNAALKAVFDCRD</sequence>
<keyword evidence="1" id="KW-0732">Signal</keyword>
<organism evidence="2 3">
    <name type="scientific">Jiella sonneratiae</name>
    <dbReference type="NCBI Taxonomy" id="2816856"/>
    <lineage>
        <taxon>Bacteria</taxon>
        <taxon>Pseudomonadati</taxon>
        <taxon>Pseudomonadota</taxon>
        <taxon>Alphaproteobacteria</taxon>
        <taxon>Hyphomicrobiales</taxon>
        <taxon>Aurantimonadaceae</taxon>
        <taxon>Jiella</taxon>
    </lineage>
</organism>
<feature type="chain" id="PRO_5045088666" evidence="1">
    <location>
        <begin position="23"/>
        <end position="291"/>
    </location>
</feature>
<comment type="caution">
    <text evidence="2">The sequence shown here is derived from an EMBL/GenBank/DDBJ whole genome shotgun (WGS) entry which is preliminary data.</text>
</comment>
<name>A0ABS3IXA5_9HYPH</name>
<keyword evidence="3" id="KW-1185">Reference proteome</keyword>
<protein>
    <submittedName>
        <fullName evidence="2">Uncharacterized protein</fullName>
    </submittedName>
</protein>
<evidence type="ECO:0000256" key="1">
    <source>
        <dbReference type="SAM" id="SignalP"/>
    </source>
</evidence>
<evidence type="ECO:0000313" key="3">
    <source>
        <dbReference type="Proteomes" id="UP000664288"/>
    </source>
</evidence>
<gene>
    <name evidence="2" type="ORF">J1C47_00175</name>
</gene>
<feature type="signal peptide" evidence="1">
    <location>
        <begin position="1"/>
        <end position="22"/>
    </location>
</feature>
<dbReference type="RefSeq" id="WP_207348693.1">
    <property type="nucleotide sequence ID" value="NZ_JAFMPY010000001.1"/>
</dbReference>
<accession>A0ABS3IXA5</accession>